<feature type="compositionally biased region" description="Basic and acidic residues" evidence="1">
    <location>
        <begin position="58"/>
        <end position="75"/>
    </location>
</feature>
<dbReference type="EMBL" id="JH992972">
    <property type="protein sequence ID" value="EKX52496.1"/>
    <property type="molecule type" value="Genomic_DNA"/>
</dbReference>
<evidence type="ECO:0000256" key="1">
    <source>
        <dbReference type="SAM" id="MobiDB-lite"/>
    </source>
</evidence>
<dbReference type="EnsemblProtists" id="EKX52496">
    <property type="protein sequence ID" value="EKX52496"/>
    <property type="gene ID" value="GUITHDRAFT_133578"/>
</dbReference>
<reference evidence="4" key="2">
    <citation type="submission" date="2012-11" db="EMBL/GenBank/DDBJ databases">
        <authorList>
            <person name="Kuo A."/>
            <person name="Curtis B.A."/>
            <person name="Tanifuji G."/>
            <person name="Burki F."/>
            <person name="Gruber A."/>
            <person name="Irimia M."/>
            <person name="Maruyama S."/>
            <person name="Arias M.C."/>
            <person name="Ball S.G."/>
            <person name="Gile G.H."/>
            <person name="Hirakawa Y."/>
            <person name="Hopkins J.F."/>
            <person name="Rensing S.A."/>
            <person name="Schmutz J."/>
            <person name="Symeonidi A."/>
            <person name="Elias M."/>
            <person name="Eveleigh R.J."/>
            <person name="Herman E.K."/>
            <person name="Klute M.J."/>
            <person name="Nakayama T."/>
            <person name="Obornik M."/>
            <person name="Reyes-Prieto A."/>
            <person name="Armbrust E.V."/>
            <person name="Aves S.J."/>
            <person name="Beiko R.G."/>
            <person name="Coutinho P."/>
            <person name="Dacks J.B."/>
            <person name="Durnford D.G."/>
            <person name="Fast N.M."/>
            <person name="Green B.R."/>
            <person name="Grisdale C."/>
            <person name="Hempe F."/>
            <person name="Henrissat B."/>
            <person name="Hoppner M.P."/>
            <person name="Ishida K.-I."/>
            <person name="Kim E."/>
            <person name="Koreny L."/>
            <person name="Kroth P.G."/>
            <person name="Liu Y."/>
            <person name="Malik S.-B."/>
            <person name="Maier U.G."/>
            <person name="McRose D."/>
            <person name="Mock T."/>
            <person name="Neilson J.A."/>
            <person name="Onodera N.T."/>
            <person name="Poole A.M."/>
            <person name="Pritham E.J."/>
            <person name="Richards T.A."/>
            <person name="Rocap G."/>
            <person name="Roy S.W."/>
            <person name="Sarai C."/>
            <person name="Schaack S."/>
            <person name="Shirato S."/>
            <person name="Slamovits C.H."/>
            <person name="Spencer D.F."/>
            <person name="Suzuki S."/>
            <person name="Worden A.Z."/>
            <person name="Zauner S."/>
            <person name="Barry K."/>
            <person name="Bell C."/>
            <person name="Bharti A.K."/>
            <person name="Crow J.A."/>
            <person name="Grimwood J."/>
            <person name="Kramer R."/>
            <person name="Lindquist E."/>
            <person name="Lucas S."/>
            <person name="Salamov A."/>
            <person name="McFadden G.I."/>
            <person name="Lane C.E."/>
            <person name="Keeling P.J."/>
            <person name="Gray M.W."/>
            <person name="Grigoriev I.V."/>
            <person name="Archibald J.M."/>
        </authorList>
    </citation>
    <scope>NUCLEOTIDE SEQUENCE</scope>
    <source>
        <strain evidence="4">CCMP2712</strain>
    </source>
</reference>
<dbReference type="KEGG" id="gtt:GUITHDRAFT_133578"/>
<keyword evidence="4" id="KW-1185">Reference proteome</keyword>
<evidence type="ECO:0000313" key="2">
    <source>
        <dbReference type="EMBL" id="EKX52496.1"/>
    </source>
</evidence>
<feature type="compositionally biased region" description="Polar residues" evidence="1">
    <location>
        <begin position="46"/>
        <end position="57"/>
    </location>
</feature>
<dbReference type="Proteomes" id="UP000011087">
    <property type="component" value="Unassembled WGS sequence"/>
</dbReference>
<gene>
    <name evidence="2" type="ORF">GUITHDRAFT_133578</name>
</gene>
<evidence type="ECO:0000313" key="3">
    <source>
        <dbReference type="EnsemblProtists" id="EKX52496"/>
    </source>
</evidence>
<dbReference type="HOGENOM" id="CLU_988498_0_0_1"/>
<proteinExistence type="predicted"/>
<feature type="region of interest" description="Disordered" evidence="1">
    <location>
        <begin position="1"/>
        <end position="91"/>
    </location>
</feature>
<dbReference type="PaxDb" id="55529-EKX52496"/>
<sequence length="282" mass="32207">MERKREVEYHWTRREEKRRSVRVESHNAVEDQERSGNDARGDKNQSHPSSRSLANTTMKKEGSRTSLHSHNDVRQHSHARISTTRGGPRASSCPCFVLDNEDMLSTCTTKHADLIKVESVRRIRGHFEDLLRDQDKGNSRNGIQLPRYLHYSPTKGSKASEVWLGSNPRGKKRFGIQRFRAAAKMVTAAQKLETDEMKERCARIMMLIRPSDPLILQKEAAERNAREEAERAARAAAKEDIPPFPNLIWNVRTSLESFVGKEDLGGVILDKVKNLYTMLHSP</sequence>
<feature type="compositionally biased region" description="Basic and acidic residues" evidence="1">
    <location>
        <begin position="1"/>
        <end position="45"/>
    </location>
</feature>
<evidence type="ECO:0000313" key="4">
    <source>
        <dbReference type="Proteomes" id="UP000011087"/>
    </source>
</evidence>
<dbReference type="RefSeq" id="XP_005839476.1">
    <property type="nucleotide sequence ID" value="XM_005839419.1"/>
</dbReference>
<organism evidence="2">
    <name type="scientific">Guillardia theta (strain CCMP2712)</name>
    <name type="common">Cryptophyte</name>
    <dbReference type="NCBI Taxonomy" id="905079"/>
    <lineage>
        <taxon>Eukaryota</taxon>
        <taxon>Cryptophyceae</taxon>
        <taxon>Pyrenomonadales</taxon>
        <taxon>Geminigeraceae</taxon>
        <taxon>Guillardia</taxon>
    </lineage>
</organism>
<reference evidence="3" key="3">
    <citation type="submission" date="2016-03" db="UniProtKB">
        <authorList>
            <consortium name="EnsemblProtists"/>
        </authorList>
    </citation>
    <scope>IDENTIFICATION</scope>
</reference>
<name>L1JV91_GUITC</name>
<protein>
    <submittedName>
        <fullName evidence="2 3">Uncharacterized protein</fullName>
    </submittedName>
</protein>
<dbReference type="GeneID" id="17309174"/>
<reference evidence="2 4" key="1">
    <citation type="journal article" date="2012" name="Nature">
        <title>Algal genomes reveal evolutionary mosaicism and the fate of nucleomorphs.</title>
        <authorList>
            <consortium name="DOE Joint Genome Institute"/>
            <person name="Curtis B.A."/>
            <person name="Tanifuji G."/>
            <person name="Burki F."/>
            <person name="Gruber A."/>
            <person name="Irimia M."/>
            <person name="Maruyama S."/>
            <person name="Arias M.C."/>
            <person name="Ball S.G."/>
            <person name="Gile G.H."/>
            <person name="Hirakawa Y."/>
            <person name="Hopkins J.F."/>
            <person name="Kuo A."/>
            <person name="Rensing S.A."/>
            <person name="Schmutz J."/>
            <person name="Symeonidi A."/>
            <person name="Elias M."/>
            <person name="Eveleigh R.J."/>
            <person name="Herman E.K."/>
            <person name="Klute M.J."/>
            <person name="Nakayama T."/>
            <person name="Obornik M."/>
            <person name="Reyes-Prieto A."/>
            <person name="Armbrust E.V."/>
            <person name="Aves S.J."/>
            <person name="Beiko R.G."/>
            <person name="Coutinho P."/>
            <person name="Dacks J.B."/>
            <person name="Durnford D.G."/>
            <person name="Fast N.M."/>
            <person name="Green B.R."/>
            <person name="Grisdale C.J."/>
            <person name="Hempel F."/>
            <person name="Henrissat B."/>
            <person name="Hoppner M.P."/>
            <person name="Ishida K."/>
            <person name="Kim E."/>
            <person name="Koreny L."/>
            <person name="Kroth P.G."/>
            <person name="Liu Y."/>
            <person name="Malik S.B."/>
            <person name="Maier U.G."/>
            <person name="McRose D."/>
            <person name="Mock T."/>
            <person name="Neilson J.A."/>
            <person name="Onodera N.T."/>
            <person name="Poole A.M."/>
            <person name="Pritham E.J."/>
            <person name="Richards T.A."/>
            <person name="Rocap G."/>
            <person name="Roy S.W."/>
            <person name="Sarai C."/>
            <person name="Schaack S."/>
            <person name="Shirato S."/>
            <person name="Slamovits C.H."/>
            <person name="Spencer D.F."/>
            <person name="Suzuki S."/>
            <person name="Worden A.Z."/>
            <person name="Zauner S."/>
            <person name="Barry K."/>
            <person name="Bell C."/>
            <person name="Bharti A.K."/>
            <person name="Crow J.A."/>
            <person name="Grimwood J."/>
            <person name="Kramer R."/>
            <person name="Lindquist E."/>
            <person name="Lucas S."/>
            <person name="Salamov A."/>
            <person name="McFadden G.I."/>
            <person name="Lane C.E."/>
            <person name="Keeling P.J."/>
            <person name="Gray M.W."/>
            <person name="Grigoriev I.V."/>
            <person name="Archibald J.M."/>
        </authorList>
    </citation>
    <scope>NUCLEOTIDE SEQUENCE</scope>
    <source>
        <strain evidence="2 4">CCMP2712</strain>
    </source>
</reference>
<dbReference type="AlphaFoldDB" id="L1JV91"/>
<accession>L1JV91</accession>